<dbReference type="EMBL" id="DPVV01000234">
    <property type="protein sequence ID" value="HCL02151.1"/>
    <property type="molecule type" value="Genomic_DNA"/>
</dbReference>
<evidence type="ECO:0000256" key="1">
    <source>
        <dbReference type="SAM" id="Phobius"/>
    </source>
</evidence>
<dbReference type="PANTHER" id="PTHR34351">
    <property type="entry name" value="SLR1927 PROTEIN-RELATED"/>
    <property type="match status" value="1"/>
</dbReference>
<keyword evidence="1" id="KW-1133">Transmembrane helix</keyword>
<reference evidence="2 3" key="1">
    <citation type="journal article" date="2018" name="Nat. Biotechnol.">
        <title>A standardized bacterial taxonomy based on genome phylogeny substantially revises the tree of life.</title>
        <authorList>
            <person name="Parks D.H."/>
            <person name="Chuvochina M."/>
            <person name="Waite D.W."/>
            <person name="Rinke C."/>
            <person name="Skarshewski A."/>
            <person name="Chaumeil P.A."/>
            <person name="Hugenholtz P."/>
        </authorList>
    </citation>
    <scope>NUCLEOTIDE SEQUENCE [LARGE SCALE GENOMIC DNA]</scope>
    <source>
        <strain evidence="2">UBA11728</strain>
    </source>
</reference>
<gene>
    <name evidence="2" type="ORF">DHW61_06980</name>
</gene>
<feature type="transmembrane region" description="Helical" evidence="1">
    <location>
        <begin position="29"/>
        <end position="48"/>
    </location>
</feature>
<keyword evidence="1" id="KW-0812">Transmembrane</keyword>
<dbReference type="Proteomes" id="UP000262969">
    <property type="component" value="Unassembled WGS sequence"/>
</dbReference>
<dbReference type="AlphaFoldDB" id="A0A3D2X4U0"/>
<organism evidence="2 3">
    <name type="scientific">Lachnoclostridium phytofermentans</name>
    <dbReference type="NCBI Taxonomy" id="66219"/>
    <lineage>
        <taxon>Bacteria</taxon>
        <taxon>Bacillati</taxon>
        <taxon>Bacillota</taxon>
        <taxon>Clostridia</taxon>
        <taxon>Lachnospirales</taxon>
        <taxon>Lachnospiraceae</taxon>
    </lineage>
</organism>
<proteinExistence type="predicted"/>
<dbReference type="PANTHER" id="PTHR34351:SF2">
    <property type="entry name" value="DUF58 DOMAIN-CONTAINING PROTEIN"/>
    <property type="match status" value="1"/>
</dbReference>
<evidence type="ECO:0000313" key="2">
    <source>
        <dbReference type="EMBL" id="HCL02151.1"/>
    </source>
</evidence>
<name>A0A3D2X4U0_9FIRM</name>
<comment type="caution">
    <text evidence="2">The sequence shown here is derived from an EMBL/GenBank/DDBJ whole genome shotgun (WGS) entry which is preliminary data.</text>
</comment>
<accession>A0A3D2X4U0</accession>
<protein>
    <submittedName>
        <fullName evidence="2">Uncharacterized protein</fullName>
    </submittedName>
</protein>
<keyword evidence="1" id="KW-0472">Membrane</keyword>
<feature type="transmembrane region" description="Helical" evidence="1">
    <location>
        <begin position="6"/>
        <end position="22"/>
    </location>
</feature>
<sequence>MVRTKIGYLLIVSLLGLLSILYDEYIMMFVFLTVLIIPILLWIIMLYLRKFVDISLTCDSSIVQKGAPYELAIQITNRSFFPVSLIKMTLSYQNQLEGIQKEEKMIAVVDSSCEQKHTFTMASDYCGILQYTLKNVKLYDFLGLWCVRKKAREELSITVLPNIHVIEESIVLDNPSVLVESELFSSTQSGDDVSEIFGIKDYEYGDKMNRIHWKLSLKEDKLMVKQYGLPINCSVAIFFDTHYEIKDGIPSILPMEYLDRMMETMVSLSFSMIMQKQIHFLVWHDAVKNICKRFRIENEEDLYEVLAVLFTHSRLPQEKGLAIYHEAQYSKEQYTNIFYLAGMEIKDTTEAMARSRKNAWTHFIYMQNNQTEFVALEQGVTASFLSAENLYMELRMLPGEWRGK</sequence>
<evidence type="ECO:0000313" key="3">
    <source>
        <dbReference type="Proteomes" id="UP000262969"/>
    </source>
</evidence>